<sequence>MARKQNKWHILVPSSDPPSSLRKPQMSLNAYFDQKWQGTAAFECI</sequence>
<keyword evidence="3" id="KW-1185">Reference proteome</keyword>
<accession>A0A284R4L6</accession>
<evidence type="ECO:0000256" key="1">
    <source>
        <dbReference type="SAM" id="MobiDB-lite"/>
    </source>
</evidence>
<dbReference type="EMBL" id="FUEG01000004">
    <property type="protein sequence ID" value="SJL03659.1"/>
    <property type="molecule type" value="Genomic_DNA"/>
</dbReference>
<dbReference type="Proteomes" id="UP000219338">
    <property type="component" value="Unassembled WGS sequence"/>
</dbReference>
<evidence type="ECO:0000313" key="3">
    <source>
        <dbReference type="Proteomes" id="UP000219338"/>
    </source>
</evidence>
<proteinExistence type="predicted"/>
<evidence type="ECO:0000313" key="2">
    <source>
        <dbReference type="EMBL" id="SJL03659.1"/>
    </source>
</evidence>
<dbReference type="AlphaFoldDB" id="A0A284R4L6"/>
<reference evidence="3" key="1">
    <citation type="journal article" date="2017" name="Nat. Ecol. Evol.">
        <title>Genome expansion and lineage-specific genetic innovations in the forest pathogenic fungi Armillaria.</title>
        <authorList>
            <person name="Sipos G."/>
            <person name="Prasanna A.N."/>
            <person name="Walter M.C."/>
            <person name="O'Connor E."/>
            <person name="Balint B."/>
            <person name="Krizsan K."/>
            <person name="Kiss B."/>
            <person name="Hess J."/>
            <person name="Varga T."/>
            <person name="Slot J."/>
            <person name="Riley R."/>
            <person name="Boka B."/>
            <person name="Rigling D."/>
            <person name="Barry K."/>
            <person name="Lee J."/>
            <person name="Mihaltcheva S."/>
            <person name="LaButti K."/>
            <person name="Lipzen A."/>
            <person name="Waldron R."/>
            <person name="Moloney N.M."/>
            <person name="Sperisen C."/>
            <person name="Kredics L."/>
            <person name="Vagvoelgyi C."/>
            <person name="Patrignani A."/>
            <person name="Fitzpatrick D."/>
            <person name="Nagy I."/>
            <person name="Doyle S."/>
            <person name="Anderson J.B."/>
            <person name="Grigoriev I.V."/>
            <person name="Gueldener U."/>
            <person name="Muensterkoetter M."/>
            <person name="Nagy L.G."/>
        </authorList>
    </citation>
    <scope>NUCLEOTIDE SEQUENCE [LARGE SCALE GENOMIC DNA]</scope>
    <source>
        <strain evidence="3">C18/9</strain>
    </source>
</reference>
<protein>
    <submittedName>
        <fullName evidence="2">Uncharacterized protein</fullName>
    </submittedName>
</protein>
<gene>
    <name evidence="2" type="ORF">ARMOST_07016</name>
</gene>
<feature type="region of interest" description="Disordered" evidence="1">
    <location>
        <begin position="1"/>
        <end position="21"/>
    </location>
</feature>
<name>A0A284R4L6_ARMOS</name>
<organism evidence="2 3">
    <name type="scientific">Armillaria ostoyae</name>
    <name type="common">Armillaria root rot fungus</name>
    <dbReference type="NCBI Taxonomy" id="47428"/>
    <lineage>
        <taxon>Eukaryota</taxon>
        <taxon>Fungi</taxon>
        <taxon>Dikarya</taxon>
        <taxon>Basidiomycota</taxon>
        <taxon>Agaricomycotina</taxon>
        <taxon>Agaricomycetes</taxon>
        <taxon>Agaricomycetidae</taxon>
        <taxon>Agaricales</taxon>
        <taxon>Marasmiineae</taxon>
        <taxon>Physalacriaceae</taxon>
        <taxon>Armillaria</taxon>
    </lineage>
</organism>